<organism evidence="1 2">
    <name type="scientific">Naganishia vaughanmartiniae</name>
    <dbReference type="NCBI Taxonomy" id="1424756"/>
    <lineage>
        <taxon>Eukaryota</taxon>
        <taxon>Fungi</taxon>
        <taxon>Dikarya</taxon>
        <taxon>Basidiomycota</taxon>
        <taxon>Agaricomycotina</taxon>
        <taxon>Tremellomycetes</taxon>
        <taxon>Filobasidiales</taxon>
        <taxon>Filobasidiaceae</taxon>
        <taxon>Naganishia</taxon>
    </lineage>
</organism>
<evidence type="ECO:0000313" key="1">
    <source>
        <dbReference type="EMBL" id="KAJ9112518.1"/>
    </source>
</evidence>
<comment type="caution">
    <text evidence="1">The sequence shown here is derived from an EMBL/GenBank/DDBJ whole genome shotgun (WGS) entry which is preliminary data.</text>
</comment>
<gene>
    <name evidence="1" type="ORF">QFC22_006267</name>
</gene>
<proteinExistence type="predicted"/>
<protein>
    <submittedName>
        <fullName evidence="1">Uncharacterized protein</fullName>
    </submittedName>
</protein>
<reference evidence="1" key="1">
    <citation type="submission" date="2023-04" db="EMBL/GenBank/DDBJ databases">
        <title>Draft Genome sequencing of Naganishia species isolated from polar environments using Oxford Nanopore Technology.</title>
        <authorList>
            <person name="Leo P."/>
            <person name="Venkateswaran K."/>
        </authorList>
    </citation>
    <scope>NUCLEOTIDE SEQUENCE</scope>
    <source>
        <strain evidence="1">MNA-CCFEE 5425</strain>
    </source>
</reference>
<dbReference type="EMBL" id="JASBWU010000025">
    <property type="protein sequence ID" value="KAJ9112518.1"/>
    <property type="molecule type" value="Genomic_DNA"/>
</dbReference>
<name>A0ACC2WM89_9TREE</name>
<sequence length="330" mass="35681">MFSTIRCSLLSCSIYLAIIGLGITIFKVEAAAGIVLHALPSLATETGGSVLDDTLVTGDEGRRLIVKVPHGRRGERVKRVLGEEEDKRGEKWCNQYFCLTATISLDASTESKDTSKTNDTTTQITYSLVSRSEQGALGWLAVGVGHQMMGGKMWVTWSDQAEGGGGGCVLSERDGTGYKPPTITKDPIAHLVPNLINTGASNTTATRPFECTWTVPTSKIAYFEGGRAGVDSRATPMDMIWAFSGTRPVVVQGDPSKDGSGAVVKMHSAFGTFAVDFTKRFEEEGGADKANAEDEAKEARRRMVIRAHAVVMVRPLPWIVDSRCRETEED</sequence>
<keyword evidence="2" id="KW-1185">Reference proteome</keyword>
<accession>A0ACC2WM89</accession>
<evidence type="ECO:0000313" key="2">
    <source>
        <dbReference type="Proteomes" id="UP001243375"/>
    </source>
</evidence>
<dbReference type="Proteomes" id="UP001243375">
    <property type="component" value="Unassembled WGS sequence"/>
</dbReference>